<dbReference type="EMBL" id="AE013598">
    <property type="protein sequence ID" value="AAW77251.1"/>
    <property type="molecule type" value="Genomic_DNA"/>
</dbReference>
<dbReference type="PROSITE" id="PS01326">
    <property type="entry name" value="DAP_EPIMERASE"/>
    <property type="match status" value="1"/>
</dbReference>
<evidence type="ECO:0000256" key="1">
    <source>
        <dbReference type="ARBA" id="ARBA00005196"/>
    </source>
</evidence>
<dbReference type="HAMAP" id="MF_00197">
    <property type="entry name" value="DAP_epimerase"/>
    <property type="match status" value="1"/>
</dbReference>
<dbReference type="STRING" id="291331.XOO3997"/>
<proteinExistence type="inferred from homology"/>
<feature type="binding site" evidence="9">
    <location>
        <position position="115"/>
    </location>
    <ligand>
        <name>substrate</name>
    </ligand>
</feature>
<dbReference type="GO" id="GO:0009089">
    <property type="term" value="P:lysine biosynthetic process via diaminopimelate"/>
    <property type="evidence" value="ECO:0007669"/>
    <property type="project" value="UniProtKB-UniRule"/>
</dbReference>
<evidence type="ECO:0000256" key="5">
    <source>
        <dbReference type="ARBA" id="ARBA00022605"/>
    </source>
</evidence>
<feature type="binding site" evidence="9">
    <location>
        <position position="135"/>
    </location>
    <ligand>
        <name>substrate</name>
    </ligand>
</feature>
<organism evidence="12 13">
    <name type="scientific">Xanthomonas oryzae pv. oryzae (strain KACC10331 / KXO85)</name>
    <dbReference type="NCBI Taxonomy" id="291331"/>
    <lineage>
        <taxon>Bacteria</taxon>
        <taxon>Pseudomonadati</taxon>
        <taxon>Pseudomonadota</taxon>
        <taxon>Gammaproteobacteria</taxon>
        <taxon>Lysobacterales</taxon>
        <taxon>Lysobacteraceae</taxon>
        <taxon>Xanthomonas</taxon>
    </lineage>
</organism>
<name>Q5GVM2_XANOR</name>
<evidence type="ECO:0000256" key="8">
    <source>
        <dbReference type="ARBA" id="ARBA00051712"/>
    </source>
</evidence>
<feature type="binding site" evidence="9">
    <location>
        <begin position="280"/>
        <end position="281"/>
    </location>
    <ligand>
        <name>substrate</name>
    </ligand>
</feature>
<comment type="pathway">
    <text evidence="1 9">Amino-acid biosynthesis; L-lysine biosynthesis via DAP pathway; DL-2,6-diaminopimelate from LL-2,6-diaminopimelate: step 1/1.</text>
</comment>
<dbReference type="AlphaFoldDB" id="Q5GVM2"/>
<feature type="active site" description="Proton donor" evidence="9">
    <location>
        <position position="144"/>
    </location>
</feature>
<feature type="binding site" evidence="9">
    <location>
        <begin position="290"/>
        <end position="291"/>
    </location>
    <ligand>
        <name>substrate</name>
    </ligand>
</feature>
<evidence type="ECO:0000256" key="2">
    <source>
        <dbReference type="ARBA" id="ARBA00010219"/>
    </source>
</evidence>
<dbReference type="PANTHER" id="PTHR31689:SF0">
    <property type="entry name" value="DIAMINOPIMELATE EPIMERASE"/>
    <property type="match status" value="1"/>
</dbReference>
<evidence type="ECO:0000256" key="6">
    <source>
        <dbReference type="ARBA" id="ARBA00023154"/>
    </source>
</evidence>
<sequence length="346" mass="37194">MVRPLSCLPPVATRARWSCRRSRCRWKPSPCRSRWKSPRLRPSPRTAAPSPPPPQTSPLAAAMSADGRSGRLRFTKMHGAGNDFVVLDLRDGTPPPDAALAAQLADRHFGVGCDQILTIEAPRSEGAVAAYGIWNSDGSAARQCGNGARCVAAWLVRDGIAQCERFIIDSPVTAHAVERLEGGRYAVAMGMPQFDPPQIPLAGFAHARDEYALPVHGDTVRFGAVSMGNPHAVVEVGRVDAAPVERVGTLLQQNAAFPDSVNVGFVQVVDPTHVRLRVFERGVGETLACGSGACAAAVVLMQRCRVERDVQVSLPGGELRIRWPCDHEQVVMSGPAVFVFDGEWNG</sequence>
<dbReference type="GO" id="GO:0008837">
    <property type="term" value="F:diaminopimelate epimerase activity"/>
    <property type="evidence" value="ECO:0007669"/>
    <property type="project" value="UniProtKB-UniRule"/>
</dbReference>
<dbReference type="PANTHER" id="PTHR31689">
    <property type="entry name" value="DIAMINOPIMELATE EPIMERASE, CHLOROPLASTIC"/>
    <property type="match status" value="1"/>
</dbReference>
<feature type="binding site" evidence="9">
    <location>
        <position position="262"/>
    </location>
    <ligand>
        <name>substrate</name>
    </ligand>
</feature>
<dbReference type="NCBIfam" id="TIGR00652">
    <property type="entry name" value="DapF"/>
    <property type="match status" value="1"/>
</dbReference>
<keyword evidence="5 9" id="KW-0028">Amino-acid biosynthesis</keyword>
<comment type="function">
    <text evidence="9">Catalyzes the stereoinversion of LL-2,6-diaminopimelate (L,L-DAP) to meso-diaminopimelate (meso-DAP), a precursor of L-lysine and an essential component of the bacterial peptidoglycan.</text>
</comment>
<feature type="site" description="Could be important to modulate the pK values of the two catalytic cysteine residues" evidence="9">
    <location>
        <position position="231"/>
    </location>
</feature>
<feature type="site" description="Could be important to modulate the pK values of the two catalytic cysteine residues" evidence="9">
    <location>
        <position position="280"/>
    </location>
</feature>
<dbReference type="EC" id="5.1.1.7" evidence="3 9"/>
<gene>
    <name evidence="9" type="primary">dapF</name>
    <name evidence="12" type="ordered locus">XOO3997</name>
</gene>
<evidence type="ECO:0000256" key="9">
    <source>
        <dbReference type="HAMAP-Rule" id="MF_00197"/>
    </source>
</evidence>
<evidence type="ECO:0000256" key="4">
    <source>
        <dbReference type="ARBA" id="ARBA00022490"/>
    </source>
</evidence>
<dbReference type="FunFam" id="3.10.310.10:FF:000004">
    <property type="entry name" value="Diaminopimelate epimerase"/>
    <property type="match status" value="1"/>
</dbReference>
<dbReference type="Pfam" id="PF01678">
    <property type="entry name" value="DAP_epimerase"/>
    <property type="match status" value="2"/>
</dbReference>
<comment type="similarity">
    <text evidence="2 9">Belongs to the diaminopimelate epimerase family.</text>
</comment>
<dbReference type="SUPFAM" id="SSF54506">
    <property type="entry name" value="Diaminopimelate epimerase-like"/>
    <property type="match status" value="2"/>
</dbReference>
<keyword evidence="13" id="KW-1185">Reference proteome</keyword>
<dbReference type="InterPro" id="IPR018510">
    <property type="entry name" value="DAP_epimerase_AS"/>
</dbReference>
<evidence type="ECO:0000313" key="12">
    <source>
        <dbReference type="EMBL" id="AAW77251.1"/>
    </source>
</evidence>
<dbReference type="KEGG" id="xoo:XOO3997"/>
<comment type="subunit">
    <text evidence="9">Homodimer.</text>
</comment>
<feature type="active site" description="Proton acceptor" evidence="9">
    <location>
        <position position="289"/>
    </location>
</feature>
<feature type="binding site" evidence="9">
    <location>
        <begin position="145"/>
        <end position="146"/>
    </location>
    <ligand>
        <name>substrate</name>
    </ligand>
</feature>
<dbReference type="Gene3D" id="3.10.310.10">
    <property type="entry name" value="Diaminopimelate Epimerase, Chain A, domain 1"/>
    <property type="match status" value="2"/>
</dbReference>
<feature type="region of interest" description="Disordered" evidence="11">
    <location>
        <begin position="27"/>
        <end position="65"/>
    </location>
</feature>
<dbReference type="HOGENOM" id="CLU_053306_1_1_6"/>
<dbReference type="UniPathway" id="UPA00034">
    <property type="reaction ID" value="UER00025"/>
</dbReference>
<protein>
    <recommendedName>
        <fullName evidence="3 9">Diaminopimelate epimerase</fullName>
        <shortName evidence="9">DAP epimerase</shortName>
        <ecNumber evidence="3 9">5.1.1.7</ecNumber>
    </recommendedName>
    <alternativeName>
        <fullName evidence="9">PLP-independent amino acid racemase</fullName>
    </alternativeName>
</protein>
<dbReference type="Proteomes" id="UP000006735">
    <property type="component" value="Chromosome"/>
</dbReference>
<evidence type="ECO:0000256" key="11">
    <source>
        <dbReference type="SAM" id="MobiDB-lite"/>
    </source>
</evidence>
<evidence type="ECO:0000256" key="10">
    <source>
        <dbReference type="PROSITE-ProRule" id="PRU10125"/>
    </source>
</evidence>
<evidence type="ECO:0000256" key="3">
    <source>
        <dbReference type="ARBA" id="ARBA00013080"/>
    </source>
</evidence>
<feature type="binding site" evidence="9">
    <location>
        <position position="229"/>
    </location>
    <ligand>
        <name>substrate</name>
    </ligand>
</feature>
<keyword evidence="4 9" id="KW-0963">Cytoplasm</keyword>
<dbReference type="FunFam" id="3.10.310.10:FF:000001">
    <property type="entry name" value="Diaminopimelate epimerase"/>
    <property type="match status" value="1"/>
</dbReference>
<keyword evidence="7 9" id="KW-0413">Isomerase</keyword>
<comment type="catalytic activity">
    <reaction evidence="8 9">
        <text>(2S,6S)-2,6-diaminopimelate = meso-2,6-diaminopimelate</text>
        <dbReference type="Rhea" id="RHEA:15393"/>
        <dbReference type="ChEBI" id="CHEBI:57609"/>
        <dbReference type="ChEBI" id="CHEBI:57791"/>
        <dbReference type="EC" id="5.1.1.7"/>
    </reaction>
</comment>
<evidence type="ECO:0000256" key="7">
    <source>
        <dbReference type="ARBA" id="ARBA00023235"/>
    </source>
</evidence>
<accession>Q5GVM2</accession>
<dbReference type="InterPro" id="IPR001653">
    <property type="entry name" value="DAP_epimerase_DapF"/>
</dbReference>
<keyword evidence="6 9" id="KW-0457">Lysine biosynthesis</keyword>
<feature type="binding site" evidence="9">
    <location>
        <position position="82"/>
    </location>
    <ligand>
        <name>substrate</name>
    </ligand>
</feature>
<evidence type="ECO:0000313" key="13">
    <source>
        <dbReference type="Proteomes" id="UP000006735"/>
    </source>
</evidence>
<feature type="site" description="Important for dimerization" evidence="9">
    <location>
        <position position="340"/>
    </location>
</feature>
<feature type="active site" evidence="10">
    <location>
        <position position="144"/>
    </location>
</feature>
<comment type="subcellular location">
    <subcellularLocation>
        <location evidence="9">Cytoplasm</location>
    </subcellularLocation>
</comment>
<reference evidence="12 13" key="1">
    <citation type="journal article" date="2005" name="Nucleic Acids Res.">
        <title>The genome sequence of Xanthomonas oryzae pathovar oryzae KACC10331, the bacterial blight pathogen of rice.</title>
        <authorList>
            <person name="Lee B.M."/>
            <person name="Park Y.J."/>
            <person name="Park D.S."/>
            <person name="Kang H.W."/>
            <person name="Kim J.G."/>
            <person name="Song E.S."/>
            <person name="Park I.C."/>
            <person name="Yoon U.H."/>
            <person name="Hahn J.H."/>
            <person name="Koo B.S."/>
            <person name="Lee G.B."/>
            <person name="Kim H."/>
            <person name="Park H.S."/>
            <person name="Yoon K.O."/>
            <person name="Kim J.H."/>
            <person name="Jung C.H."/>
            <person name="Koh N.H."/>
            <person name="Seo J.S."/>
            <person name="Go S.J."/>
        </authorList>
    </citation>
    <scope>NUCLEOTIDE SEQUENCE [LARGE SCALE GENOMIC DNA]</scope>
    <source>
        <strain evidence="13">KACC10331 / KXO85</strain>
    </source>
</reference>
<dbReference type="GO" id="GO:0005829">
    <property type="term" value="C:cytosol"/>
    <property type="evidence" value="ECO:0007669"/>
    <property type="project" value="TreeGrafter"/>
</dbReference>